<evidence type="ECO:0000313" key="3">
    <source>
        <dbReference type="EMBL" id="RDK88716.1"/>
    </source>
</evidence>
<sequence>MKHFKIYNLFILFALTVATVSCVKDDEFDTPDTTIIDPELGGEIVSLSSIRSSYQQAVAAGESTFTYEATNTFAEGFVISSDEGGNFFEEIILQDSAENPQAGVKVLIDVNPLFTKYEMGRKVFIKLDGLTVGLDSGVLTLGVLSEGQIEKIPSPNEADFLIRSSETATIIPTVKTLSQITEDDVNTLIQLPNAQFTESQIDLSFANEPGDEFDGDRIIESCSDDGGTILFQTSTFADFKGLNLPDGSGSITAVLTRDFFGEQFVLNVNEPGDINFDSPDRCEPMPLDPGLQATTTFAAVRARFQQAGGYEEFGTDEDPLIIEGYVISSDEKGNFFDEIFIQNTPGTEDLGPNNPRLGLRVIMDKNDIYQTFPVGRKVYVKLNGLAINEDSGILTIGLQNVAQIEKIPDGSLDLFVVGGQEIEELQPLNVSVNELNADDLNTLVQLDDMQFTIQQLGLTYAGEPGDNFDGERNLESCDETGDIRLFTSTFADFKSQILDPDSGQITAVYSNDFSGDERILTIRDLDDVNFTGERCDPPVVDCGIAGTTGTNILFTDFFESQTTGTPITGNGWTNYIEAGTETWEAFFDDGTNASLGISARMGSFNSGDASSIGWLITPEIDFNAQDGETLNFKTSNSFSDGSEMQVLFSSDWDGNPANITSATWSSLSSANIVDDSAFFGDWIPSGNVDLSCIDGAGYIAFKYIGSGDEAFDGTYELDEIVVNSN</sequence>
<reference evidence="3 4" key="1">
    <citation type="submission" date="2018-07" db="EMBL/GenBank/DDBJ databases">
        <title>Genomic Encyclopedia of Type Strains, Phase IV (KMG-IV): sequencing the most valuable type-strain genomes for metagenomic binning, comparative biology and taxonomic classification.</title>
        <authorList>
            <person name="Goeker M."/>
        </authorList>
    </citation>
    <scope>NUCLEOTIDE SEQUENCE [LARGE SCALE GENOMIC DNA]</scope>
    <source>
        <strain evidence="3 4">DSM 101478</strain>
    </source>
</reference>
<dbReference type="PROSITE" id="PS51257">
    <property type="entry name" value="PROKAR_LIPOPROTEIN"/>
    <property type="match status" value="1"/>
</dbReference>
<organism evidence="3 4">
    <name type="scientific">Marinirhabdus gelatinilytica</name>
    <dbReference type="NCBI Taxonomy" id="1703343"/>
    <lineage>
        <taxon>Bacteria</taxon>
        <taxon>Pseudomonadati</taxon>
        <taxon>Bacteroidota</taxon>
        <taxon>Flavobacteriia</taxon>
        <taxon>Flavobacteriales</taxon>
        <taxon>Flavobacteriaceae</taxon>
    </lineage>
</organism>
<proteinExistence type="predicted"/>
<dbReference type="Proteomes" id="UP000255317">
    <property type="component" value="Unassembled WGS sequence"/>
</dbReference>
<dbReference type="RefSeq" id="WP_115122394.1">
    <property type="nucleotide sequence ID" value="NZ_QRAO01000001.1"/>
</dbReference>
<keyword evidence="4" id="KW-1185">Reference proteome</keyword>
<dbReference type="Pfam" id="PF18942">
    <property type="entry name" value="DUF5689"/>
    <property type="match status" value="2"/>
</dbReference>
<name>A0A370QK57_9FLAO</name>
<protein>
    <recommendedName>
        <fullName evidence="2">DUF5689 domain-containing protein</fullName>
    </recommendedName>
</protein>
<feature type="chain" id="PRO_5016704162" description="DUF5689 domain-containing protein" evidence="1">
    <location>
        <begin position="24"/>
        <end position="725"/>
    </location>
</feature>
<dbReference type="Gene3D" id="2.60.120.200">
    <property type="match status" value="1"/>
</dbReference>
<dbReference type="AlphaFoldDB" id="A0A370QK57"/>
<dbReference type="NCBIfam" id="NF038128">
    <property type="entry name" value="choice_anch_J"/>
    <property type="match status" value="1"/>
</dbReference>
<feature type="signal peptide" evidence="1">
    <location>
        <begin position="1"/>
        <end position="23"/>
    </location>
</feature>
<evidence type="ECO:0000313" key="4">
    <source>
        <dbReference type="Proteomes" id="UP000255317"/>
    </source>
</evidence>
<evidence type="ECO:0000259" key="2">
    <source>
        <dbReference type="Pfam" id="PF18942"/>
    </source>
</evidence>
<evidence type="ECO:0000256" key="1">
    <source>
        <dbReference type="SAM" id="SignalP"/>
    </source>
</evidence>
<dbReference type="EMBL" id="QRAO01000001">
    <property type="protein sequence ID" value="RDK88716.1"/>
    <property type="molecule type" value="Genomic_DNA"/>
</dbReference>
<dbReference type="OrthoDB" id="1492759at2"/>
<comment type="caution">
    <text evidence="3">The sequence shown here is derived from an EMBL/GenBank/DDBJ whole genome shotgun (WGS) entry which is preliminary data.</text>
</comment>
<accession>A0A370QK57</accession>
<keyword evidence="1" id="KW-0732">Signal</keyword>
<feature type="domain" description="DUF5689" evidence="2">
    <location>
        <begin position="293"/>
        <end position="528"/>
    </location>
</feature>
<gene>
    <name evidence="3" type="ORF">C8D94_101592</name>
</gene>
<dbReference type="InterPro" id="IPR043744">
    <property type="entry name" value="DUF5689"/>
</dbReference>
<feature type="domain" description="DUF5689" evidence="2">
    <location>
        <begin position="44"/>
        <end position="274"/>
    </location>
</feature>